<feature type="region of interest" description="Disordered" evidence="1">
    <location>
        <begin position="124"/>
        <end position="148"/>
    </location>
</feature>
<proteinExistence type="predicted"/>
<name>A0AAX6FUH7_IRIPA</name>
<reference evidence="2" key="2">
    <citation type="submission" date="2023-04" db="EMBL/GenBank/DDBJ databases">
        <authorList>
            <person name="Bruccoleri R.E."/>
            <person name="Oakeley E.J."/>
            <person name="Faust A.-M."/>
            <person name="Dessus-Babus S."/>
            <person name="Altorfer M."/>
            <person name="Burckhardt D."/>
            <person name="Oertli M."/>
            <person name="Naumann U."/>
            <person name="Petersen F."/>
            <person name="Wong J."/>
        </authorList>
    </citation>
    <scope>NUCLEOTIDE SEQUENCE</scope>
    <source>
        <strain evidence="2">GSM-AAB239-AS_SAM_17_03QT</strain>
        <tissue evidence="2">Leaf</tissue>
    </source>
</reference>
<dbReference type="PANTHER" id="PTHR34952">
    <property type="entry name" value="OS05G0113500 PROTEIN"/>
    <property type="match status" value="1"/>
</dbReference>
<evidence type="ECO:0000256" key="1">
    <source>
        <dbReference type="SAM" id="MobiDB-lite"/>
    </source>
</evidence>
<reference evidence="2" key="1">
    <citation type="journal article" date="2023" name="GigaByte">
        <title>Genome assembly of the bearded iris, Iris pallida Lam.</title>
        <authorList>
            <person name="Bruccoleri R.E."/>
            <person name="Oakeley E.J."/>
            <person name="Faust A.M.E."/>
            <person name="Altorfer M."/>
            <person name="Dessus-Babus S."/>
            <person name="Burckhardt D."/>
            <person name="Oertli M."/>
            <person name="Naumann U."/>
            <person name="Petersen F."/>
            <person name="Wong J."/>
        </authorList>
    </citation>
    <scope>NUCLEOTIDE SEQUENCE</scope>
    <source>
        <strain evidence="2">GSM-AAB239-AS_SAM_17_03QT</strain>
    </source>
</reference>
<gene>
    <name evidence="2" type="ORF">M6B38_399230</name>
</gene>
<dbReference type="Proteomes" id="UP001140949">
    <property type="component" value="Unassembled WGS sequence"/>
</dbReference>
<feature type="compositionally biased region" description="Basic residues" evidence="1">
    <location>
        <begin position="206"/>
        <end position="228"/>
    </location>
</feature>
<dbReference type="PANTHER" id="PTHR34952:SF2">
    <property type="entry name" value="OS05G0113500 PROTEIN"/>
    <property type="match status" value="1"/>
</dbReference>
<sequence length="307" mass="33121">MDGSTCLSVSEGNNCELYVNSHGCEKSYVESKQYVLGDKKKAAANVKYEAVDVSSAGYNGNDTVPVIEVYADGSFHVSESREQIPLPNSSYGKNDADVCDEVILCESFRQSLSVDSKDMRSFSKSATFPSSRETCSAPIASAQDKSSTSETSAYARSISLPASLKLVPAIKGGRAQNGTAPKVELHVKWAPEVYDPPCSIVSHTVNSHRQRPKSKKKDNRKNKNKGKPARGSGGSERKNTNHKYVTKVPPPSDTGSDANGHRVLLNGFNNSKILEYTVGNQEAKCATSFLREVLPKLHLPVGGGFLS</sequence>
<feature type="compositionally biased region" description="Polar residues" evidence="1">
    <location>
        <begin position="124"/>
        <end position="134"/>
    </location>
</feature>
<evidence type="ECO:0000313" key="2">
    <source>
        <dbReference type="EMBL" id="KAJ6820079.1"/>
    </source>
</evidence>
<evidence type="ECO:0000313" key="3">
    <source>
        <dbReference type="Proteomes" id="UP001140949"/>
    </source>
</evidence>
<feature type="region of interest" description="Disordered" evidence="1">
    <location>
        <begin position="203"/>
        <end position="259"/>
    </location>
</feature>
<organism evidence="2 3">
    <name type="scientific">Iris pallida</name>
    <name type="common">Sweet iris</name>
    <dbReference type="NCBI Taxonomy" id="29817"/>
    <lineage>
        <taxon>Eukaryota</taxon>
        <taxon>Viridiplantae</taxon>
        <taxon>Streptophyta</taxon>
        <taxon>Embryophyta</taxon>
        <taxon>Tracheophyta</taxon>
        <taxon>Spermatophyta</taxon>
        <taxon>Magnoliopsida</taxon>
        <taxon>Liliopsida</taxon>
        <taxon>Asparagales</taxon>
        <taxon>Iridaceae</taxon>
        <taxon>Iridoideae</taxon>
        <taxon>Irideae</taxon>
        <taxon>Iris</taxon>
    </lineage>
</organism>
<protein>
    <submittedName>
        <fullName evidence="2">Uncharacterized protein</fullName>
    </submittedName>
</protein>
<dbReference type="EMBL" id="JANAVB010025798">
    <property type="protein sequence ID" value="KAJ6820079.1"/>
    <property type="molecule type" value="Genomic_DNA"/>
</dbReference>
<keyword evidence="3" id="KW-1185">Reference proteome</keyword>
<dbReference type="AlphaFoldDB" id="A0AAX6FUH7"/>
<comment type="caution">
    <text evidence="2">The sequence shown here is derived from an EMBL/GenBank/DDBJ whole genome shotgun (WGS) entry which is preliminary data.</text>
</comment>
<accession>A0AAX6FUH7</accession>